<keyword evidence="12" id="KW-0131">Cell cycle</keyword>
<dbReference type="SMART" id="SM00382">
    <property type="entry name" value="AAA"/>
    <property type="match status" value="1"/>
</dbReference>
<keyword evidence="10" id="KW-0238">DNA-binding</keyword>
<dbReference type="Pfam" id="PF17854">
    <property type="entry name" value="FtsK_alpha"/>
    <property type="match status" value="1"/>
</dbReference>
<feature type="compositionally biased region" description="Low complexity" evidence="15">
    <location>
        <begin position="240"/>
        <end position="250"/>
    </location>
</feature>
<sequence>MKAFLRDRLVTEAGGIALMLAALFCIAAVLGFHAEDEPYIVTLPWYEIFSNAAKAVAGTIHNPFGLFGARVSVFFIRVLLGYPVVLPLAGFLALGWHLFRLKPLGPALFFLVYSLLMALDLSAMIGLSAAPFADVMSGATGRMMASFLSTIIGYPGAWTLTAVIGALLTFYMGRDFITEAIAAVSAFFAKVSATVRMIRAERSRKRREKEEREVRKKAARMAVAQEKERKKREKKEQRAAKSSTPKPKAAPVEKPLKPPVSVREAKPEPEPAPPPARLPAPEPIVIAAEVEEIEAPEPAIVRSEEGPDMIINPGVREAEADLDERKLKVRTHDHVQYRFPSIDLLQRPKDEDESYDERHLAETKDRLLEKLKIYKIDVLRISTTVGPRVALFELELAPEVKISRIKSLENDLAMAMASSSGGIRIIAPIPGKNAIGVEIPISKPRPVVMRSVLQVEKFKNNTMALPIVLGKSISNEVIIDDLASMPHLLIAGATGAGKSVAINVLLTSLLYSKKPDEVKFVLIDPKRVELKPYKLLKDHFLPKIPGMEDQIIVTDPQKAVSALRSVVREMEHRYELLEKCGVRNIGEYNKKMKAEAMFYLVVVIDELADLMITAGREVEEPITRLAQMARAVGIHLIVATQRPSVDVITGIIKANFPSRIAFQVASKVDSRTILDVSGAEQLLGSGDMLFQSAKMSKPERIQCPYISLSEVDAITEFIGQQAPLKTECILPEPPWSNGNGSSSGSGQERDARDAMFEEAARLVVMHQQASVSLLQRRLRLGFSRAGRVMDQLERNGIVSAGDGSKPREVLVKSEDSLELLLRNLD</sequence>
<evidence type="ECO:0000256" key="3">
    <source>
        <dbReference type="ARBA" id="ARBA00022475"/>
    </source>
</evidence>
<feature type="binding site" evidence="14">
    <location>
        <begin position="492"/>
        <end position="499"/>
    </location>
    <ligand>
        <name>ATP</name>
        <dbReference type="ChEBI" id="CHEBI:30616"/>
    </ligand>
</feature>
<evidence type="ECO:0000313" key="18">
    <source>
        <dbReference type="EMBL" id="TNJ39935.1"/>
    </source>
</evidence>
<evidence type="ECO:0000256" key="9">
    <source>
        <dbReference type="ARBA" id="ARBA00022989"/>
    </source>
</evidence>
<evidence type="ECO:0000256" key="4">
    <source>
        <dbReference type="ARBA" id="ARBA00022618"/>
    </source>
</evidence>
<comment type="caution">
    <text evidence="18">The sequence shown here is derived from an EMBL/GenBank/DDBJ whole genome shotgun (WGS) entry which is preliminary data.</text>
</comment>
<evidence type="ECO:0000256" key="7">
    <source>
        <dbReference type="ARBA" id="ARBA00022829"/>
    </source>
</evidence>
<dbReference type="InterPro" id="IPR027417">
    <property type="entry name" value="P-loop_NTPase"/>
</dbReference>
<dbReference type="PANTHER" id="PTHR22683">
    <property type="entry name" value="SPORULATION PROTEIN RELATED"/>
    <property type="match status" value="1"/>
</dbReference>
<dbReference type="GO" id="GO:0007059">
    <property type="term" value="P:chromosome segregation"/>
    <property type="evidence" value="ECO:0007669"/>
    <property type="project" value="UniProtKB-KW"/>
</dbReference>
<evidence type="ECO:0000256" key="2">
    <source>
        <dbReference type="ARBA" id="ARBA00006474"/>
    </source>
</evidence>
<keyword evidence="7" id="KW-0159">Chromosome partition</keyword>
<dbReference type="InterPro" id="IPR036388">
    <property type="entry name" value="WH-like_DNA-bd_sf"/>
</dbReference>
<evidence type="ECO:0000256" key="12">
    <source>
        <dbReference type="ARBA" id="ARBA00023306"/>
    </source>
</evidence>
<dbReference type="GO" id="GO:0003677">
    <property type="term" value="F:DNA binding"/>
    <property type="evidence" value="ECO:0007669"/>
    <property type="project" value="UniProtKB-KW"/>
</dbReference>
<feature type="compositionally biased region" description="Pro residues" evidence="15">
    <location>
        <begin position="270"/>
        <end position="280"/>
    </location>
</feature>
<dbReference type="SUPFAM" id="SSF46785">
    <property type="entry name" value="Winged helix' DNA-binding domain"/>
    <property type="match status" value="1"/>
</dbReference>
<dbReference type="Pfam" id="PF09397">
    <property type="entry name" value="FtsK_gamma"/>
    <property type="match status" value="1"/>
</dbReference>
<keyword evidence="11 16" id="KW-0472">Membrane</keyword>
<dbReference type="AlphaFoldDB" id="A0A5C4S9M6"/>
<dbReference type="OrthoDB" id="9807790at2"/>
<keyword evidence="8 14" id="KW-0067">ATP-binding</keyword>
<dbReference type="Gene3D" id="3.40.50.300">
    <property type="entry name" value="P-loop containing nucleotide triphosphate hydrolases"/>
    <property type="match status" value="1"/>
</dbReference>
<dbReference type="GO" id="GO:0005886">
    <property type="term" value="C:plasma membrane"/>
    <property type="evidence" value="ECO:0007669"/>
    <property type="project" value="UniProtKB-SubCell"/>
</dbReference>
<evidence type="ECO:0000259" key="17">
    <source>
        <dbReference type="PROSITE" id="PS50901"/>
    </source>
</evidence>
<dbReference type="InterPro" id="IPR002543">
    <property type="entry name" value="FtsK_dom"/>
</dbReference>
<organism evidence="18 19">
    <name type="scientific">Chlorobaculum thiosulfatiphilum</name>
    <name type="common">Chlorobium limicola f.sp. thiosulfatophilum</name>
    <dbReference type="NCBI Taxonomy" id="115852"/>
    <lineage>
        <taxon>Bacteria</taxon>
        <taxon>Pseudomonadati</taxon>
        <taxon>Chlorobiota</taxon>
        <taxon>Chlorobiia</taxon>
        <taxon>Chlorobiales</taxon>
        <taxon>Chlorobiaceae</taxon>
        <taxon>Chlorobaculum</taxon>
    </lineage>
</organism>
<evidence type="ECO:0000256" key="16">
    <source>
        <dbReference type="SAM" id="Phobius"/>
    </source>
</evidence>
<proteinExistence type="inferred from homology"/>
<evidence type="ECO:0000256" key="1">
    <source>
        <dbReference type="ARBA" id="ARBA00004651"/>
    </source>
</evidence>
<accession>A0A5C4S9M6</accession>
<feature type="transmembrane region" description="Helical" evidence="16">
    <location>
        <begin position="108"/>
        <end position="132"/>
    </location>
</feature>
<feature type="compositionally biased region" description="Low complexity" evidence="15">
    <location>
        <begin position="736"/>
        <end position="746"/>
    </location>
</feature>
<dbReference type="PANTHER" id="PTHR22683:SF41">
    <property type="entry name" value="DNA TRANSLOCASE FTSK"/>
    <property type="match status" value="1"/>
</dbReference>
<dbReference type="Gene3D" id="1.10.10.10">
    <property type="entry name" value="Winged helix-like DNA-binding domain superfamily/Winged helix DNA-binding domain"/>
    <property type="match status" value="1"/>
</dbReference>
<dbReference type="PROSITE" id="PS50901">
    <property type="entry name" value="FTSK"/>
    <property type="match status" value="1"/>
</dbReference>
<protein>
    <submittedName>
        <fullName evidence="18">DNA translocase FtsK</fullName>
    </submittedName>
</protein>
<keyword evidence="6 14" id="KW-0547">Nucleotide-binding</keyword>
<evidence type="ECO:0000256" key="11">
    <source>
        <dbReference type="ARBA" id="ARBA00023136"/>
    </source>
</evidence>
<evidence type="ECO:0000256" key="6">
    <source>
        <dbReference type="ARBA" id="ARBA00022741"/>
    </source>
</evidence>
<name>A0A5C4S9M6_CHLTI</name>
<dbReference type="CDD" id="cd01127">
    <property type="entry name" value="TrwB_TraG_TraD_VirD4"/>
    <property type="match status" value="1"/>
</dbReference>
<dbReference type="InterPro" id="IPR036390">
    <property type="entry name" value="WH_DNA-bd_sf"/>
</dbReference>
<dbReference type="Pfam" id="PF01580">
    <property type="entry name" value="FtsK_SpoIIIE"/>
    <property type="match status" value="1"/>
</dbReference>
<dbReference type="GO" id="GO:0051301">
    <property type="term" value="P:cell division"/>
    <property type="evidence" value="ECO:0007669"/>
    <property type="project" value="UniProtKB-KW"/>
</dbReference>
<comment type="similarity">
    <text evidence="2">Belongs to the FtsK/SpoIIIE/SftA family.</text>
</comment>
<dbReference type="SUPFAM" id="SSF52540">
    <property type="entry name" value="P-loop containing nucleoside triphosphate hydrolases"/>
    <property type="match status" value="1"/>
</dbReference>
<dbReference type="InterPro" id="IPR003593">
    <property type="entry name" value="AAA+_ATPase"/>
</dbReference>
<evidence type="ECO:0000256" key="10">
    <source>
        <dbReference type="ARBA" id="ARBA00023125"/>
    </source>
</evidence>
<comment type="subunit">
    <text evidence="13">Homohexamer. Forms a ring that surrounds DNA.</text>
</comment>
<feature type="transmembrane region" description="Helical" evidence="16">
    <location>
        <begin position="74"/>
        <end position="96"/>
    </location>
</feature>
<dbReference type="InterPro" id="IPR041027">
    <property type="entry name" value="FtsK_alpha"/>
</dbReference>
<evidence type="ECO:0000256" key="8">
    <source>
        <dbReference type="ARBA" id="ARBA00022840"/>
    </source>
</evidence>
<comment type="subcellular location">
    <subcellularLocation>
        <location evidence="1">Cell membrane</location>
        <topology evidence="1">Multi-pass membrane protein</topology>
    </subcellularLocation>
</comment>
<dbReference type="Proteomes" id="UP000308271">
    <property type="component" value="Unassembled WGS sequence"/>
</dbReference>
<dbReference type="GO" id="GO:0005524">
    <property type="term" value="F:ATP binding"/>
    <property type="evidence" value="ECO:0007669"/>
    <property type="project" value="UniProtKB-UniRule"/>
</dbReference>
<evidence type="ECO:0000256" key="14">
    <source>
        <dbReference type="PROSITE-ProRule" id="PRU00289"/>
    </source>
</evidence>
<evidence type="ECO:0000256" key="13">
    <source>
        <dbReference type="ARBA" id="ARBA00025923"/>
    </source>
</evidence>
<feature type="transmembrane region" description="Helical" evidence="16">
    <location>
        <begin position="180"/>
        <end position="198"/>
    </location>
</feature>
<dbReference type="InterPro" id="IPR025199">
    <property type="entry name" value="FtsK_4TM"/>
</dbReference>
<keyword evidence="4" id="KW-0132">Cell division</keyword>
<gene>
    <name evidence="18" type="ORF">FGF66_02845</name>
</gene>
<dbReference type="InterPro" id="IPR050206">
    <property type="entry name" value="FtsK/SpoIIIE/SftA"/>
</dbReference>
<keyword evidence="19" id="KW-1185">Reference proteome</keyword>
<keyword evidence="3" id="KW-1003">Cell membrane</keyword>
<keyword evidence="9 16" id="KW-1133">Transmembrane helix</keyword>
<evidence type="ECO:0000256" key="5">
    <source>
        <dbReference type="ARBA" id="ARBA00022692"/>
    </source>
</evidence>
<dbReference type="EMBL" id="VDCH01000003">
    <property type="protein sequence ID" value="TNJ39935.1"/>
    <property type="molecule type" value="Genomic_DNA"/>
</dbReference>
<evidence type="ECO:0000313" key="19">
    <source>
        <dbReference type="Proteomes" id="UP000308271"/>
    </source>
</evidence>
<feature type="region of interest" description="Disordered" evidence="15">
    <location>
        <begin position="729"/>
        <end position="752"/>
    </location>
</feature>
<dbReference type="SMART" id="SM00843">
    <property type="entry name" value="Ftsk_gamma"/>
    <property type="match status" value="1"/>
</dbReference>
<feature type="region of interest" description="Disordered" evidence="15">
    <location>
        <begin position="202"/>
        <end position="280"/>
    </location>
</feature>
<evidence type="ECO:0000256" key="15">
    <source>
        <dbReference type="SAM" id="MobiDB-lite"/>
    </source>
</evidence>
<reference evidence="18 19" key="1">
    <citation type="submission" date="2019-05" db="EMBL/GenBank/DDBJ databases">
        <title>Draft Whole-Genome sequence of the green sulfur bacterium Chlorobaculum thiosulfatiphilum DSM 249.</title>
        <authorList>
            <person name="Meyer T.E."/>
            <person name="Kyndt J.A."/>
        </authorList>
    </citation>
    <scope>NUCLEOTIDE SEQUENCE [LARGE SCALE GENOMIC DNA]</scope>
    <source>
        <strain evidence="18 19">DSM 249</strain>
    </source>
</reference>
<feature type="transmembrane region" description="Helical" evidence="16">
    <location>
        <begin position="152"/>
        <end position="173"/>
    </location>
</feature>
<dbReference type="Gene3D" id="3.30.980.40">
    <property type="match status" value="1"/>
</dbReference>
<keyword evidence="5 16" id="KW-0812">Transmembrane</keyword>
<feature type="domain" description="FtsK" evidence="17">
    <location>
        <begin position="474"/>
        <end position="671"/>
    </location>
</feature>
<dbReference type="Pfam" id="PF13491">
    <property type="entry name" value="FtsK_4TM"/>
    <property type="match status" value="1"/>
</dbReference>
<feature type="transmembrane region" description="Helical" evidence="16">
    <location>
        <begin position="12"/>
        <end position="34"/>
    </location>
</feature>
<dbReference type="InterPro" id="IPR018541">
    <property type="entry name" value="Ftsk_gamma"/>
</dbReference>